<dbReference type="InterPro" id="IPR000868">
    <property type="entry name" value="Isochorismatase-like_dom"/>
</dbReference>
<protein>
    <submittedName>
        <fullName evidence="3">Cysteine hydrolase family protein</fullName>
    </submittedName>
</protein>
<evidence type="ECO:0000259" key="2">
    <source>
        <dbReference type="Pfam" id="PF00857"/>
    </source>
</evidence>
<dbReference type="EMBL" id="CP017708">
    <property type="protein sequence ID" value="AOY82991.2"/>
    <property type="molecule type" value="Genomic_DNA"/>
</dbReference>
<name>A0A1D9G607_MOOP1</name>
<proteinExistence type="predicted"/>
<evidence type="ECO:0000256" key="1">
    <source>
        <dbReference type="ARBA" id="ARBA00022801"/>
    </source>
</evidence>
<dbReference type="PANTHER" id="PTHR43540">
    <property type="entry name" value="PEROXYUREIDOACRYLATE/UREIDOACRYLATE AMIDOHYDROLASE-RELATED"/>
    <property type="match status" value="1"/>
</dbReference>
<dbReference type="GO" id="GO:0016787">
    <property type="term" value="F:hydrolase activity"/>
    <property type="evidence" value="ECO:0007669"/>
    <property type="project" value="UniProtKB-KW"/>
</dbReference>
<keyword evidence="1 3" id="KW-0378">Hydrolase</keyword>
<dbReference type="AlphaFoldDB" id="A0A1D9G607"/>
<gene>
    <name evidence="3" type="ORF">BJP36_26830</name>
</gene>
<sequence length="185" mass="20483">MQRTTMKTALILVDIQNDYFPGGSMELVGMNLASQNSKHLLEHFRSNKLPTFHIQHFFEADSNAGFFIRGTEGVEIHESIKPLPGETVIPKNYPNSFRETTLLDELKQAEIEQLVICGAMSHMCIDATTRAAADLGFKCKVVHDACATRDLVFGNKTIIAQDVHGAFMNALGFAYADLISLSDFS</sequence>
<evidence type="ECO:0000313" key="3">
    <source>
        <dbReference type="EMBL" id="AOY82991.2"/>
    </source>
</evidence>
<dbReference type="InterPro" id="IPR036380">
    <property type="entry name" value="Isochorismatase-like_sf"/>
</dbReference>
<evidence type="ECO:0000313" key="4">
    <source>
        <dbReference type="Proteomes" id="UP000176944"/>
    </source>
</evidence>
<accession>A0A1D9G607</accession>
<dbReference type="Pfam" id="PF00857">
    <property type="entry name" value="Isochorismatase"/>
    <property type="match status" value="1"/>
</dbReference>
<dbReference type="InterPro" id="IPR050272">
    <property type="entry name" value="Isochorismatase-like_hydrls"/>
</dbReference>
<feature type="domain" description="Isochorismatase-like" evidence="2">
    <location>
        <begin position="8"/>
        <end position="151"/>
    </location>
</feature>
<dbReference type="SUPFAM" id="SSF52499">
    <property type="entry name" value="Isochorismatase-like hydrolases"/>
    <property type="match status" value="1"/>
</dbReference>
<dbReference type="Proteomes" id="UP000176944">
    <property type="component" value="Chromosome"/>
</dbReference>
<reference evidence="4" key="1">
    <citation type="submission" date="2016-10" db="EMBL/GenBank/DDBJ databases">
        <title>Comparative genomics uncovers the prolific and rare metabolic potential of the cyanobacterial genus Moorea.</title>
        <authorList>
            <person name="Leao T."/>
            <person name="Castelao G."/>
            <person name="Korobeynikov A."/>
            <person name="Monroe E.A."/>
            <person name="Podell S."/>
            <person name="Glukhov E."/>
            <person name="Allen E."/>
            <person name="Gerwick W.H."/>
            <person name="Gerwick L."/>
        </authorList>
    </citation>
    <scope>NUCLEOTIDE SEQUENCE [LARGE SCALE GENOMIC DNA]</scope>
    <source>
        <strain evidence="4">JHB</strain>
    </source>
</reference>
<dbReference type="PANTHER" id="PTHR43540:SF1">
    <property type="entry name" value="ISOCHORISMATASE HYDROLASE"/>
    <property type="match status" value="1"/>
</dbReference>
<organism evidence="3 4">
    <name type="scientific">Moorena producens (strain JHB)</name>
    <dbReference type="NCBI Taxonomy" id="1454205"/>
    <lineage>
        <taxon>Bacteria</taxon>
        <taxon>Bacillati</taxon>
        <taxon>Cyanobacteriota</taxon>
        <taxon>Cyanophyceae</taxon>
        <taxon>Coleofasciculales</taxon>
        <taxon>Coleofasciculaceae</taxon>
        <taxon>Moorena</taxon>
    </lineage>
</organism>
<dbReference type="CDD" id="cd01014">
    <property type="entry name" value="nicotinamidase_related"/>
    <property type="match status" value="1"/>
</dbReference>
<dbReference type="Gene3D" id="3.40.50.850">
    <property type="entry name" value="Isochorismatase-like"/>
    <property type="match status" value="1"/>
</dbReference>